<evidence type="ECO:0008006" key="3">
    <source>
        <dbReference type="Google" id="ProtNLM"/>
    </source>
</evidence>
<dbReference type="KEGG" id="cfus:CYFUS_005984"/>
<proteinExistence type="predicted"/>
<dbReference type="RefSeq" id="WP_157758754.1">
    <property type="nucleotide sequence ID" value="NZ_CP022098.1"/>
</dbReference>
<dbReference type="Proteomes" id="UP000217257">
    <property type="component" value="Chromosome"/>
</dbReference>
<evidence type="ECO:0000313" key="2">
    <source>
        <dbReference type="Proteomes" id="UP000217257"/>
    </source>
</evidence>
<dbReference type="SUPFAM" id="SSF50939">
    <property type="entry name" value="Sialidases"/>
    <property type="match status" value="1"/>
</dbReference>
<protein>
    <recommendedName>
        <fullName evidence="3">Exo-alpha-sialidase</fullName>
    </recommendedName>
</protein>
<dbReference type="InterPro" id="IPR015943">
    <property type="entry name" value="WD40/YVTN_repeat-like_dom_sf"/>
</dbReference>
<evidence type="ECO:0000313" key="1">
    <source>
        <dbReference type="EMBL" id="ATB40535.1"/>
    </source>
</evidence>
<dbReference type="Gene3D" id="2.130.10.10">
    <property type="entry name" value="YVTN repeat-like/Quinoprotein amine dehydrogenase"/>
    <property type="match status" value="1"/>
</dbReference>
<accession>A0A250J9F1</accession>
<dbReference type="CDD" id="cd15482">
    <property type="entry name" value="Sialidase_non-viral"/>
    <property type="match status" value="1"/>
</dbReference>
<gene>
    <name evidence="1" type="ORF">CYFUS_005984</name>
</gene>
<sequence length="389" mass="42646">MHPSRSMWQELHRVVLLGCLLFTPALLAAQPLSPGATASVTLLEPTPPQRLSLEVVHTNTTYRFLAVAPSGTAYAVSLNDSENRLHESTDGALTWHLKVRHPNGNGFRVMTALSDGTLLADTARGNLHFISRSGDGGATWRDVLSLDTYRMLTPRSIVELDGTVYLLEYQVFTLEDAPIRLYASVDRGQTWQVRFTFLGHRHGHGLAADPARHALWAFFGDTTRQAGTFRSTDEGRTWRQLLGGQQGVVVEGVVLADGRLLFGQDISYLPARPHIAQLTPEGLYTELYPLTGPAYSTHALQGGGFVVGAAREPGGDIYPPTEVSTHVVGSLDGVTWEELLVYPRLDANENTRADVYYELPSGLLVLQLENVQGMGPGGRGYQLLRPVRR</sequence>
<dbReference type="InterPro" id="IPR036278">
    <property type="entry name" value="Sialidase_sf"/>
</dbReference>
<dbReference type="AlphaFoldDB" id="A0A250J9F1"/>
<dbReference type="EMBL" id="CP022098">
    <property type="protein sequence ID" value="ATB40535.1"/>
    <property type="molecule type" value="Genomic_DNA"/>
</dbReference>
<name>A0A250J9F1_9BACT</name>
<organism evidence="1 2">
    <name type="scientific">Cystobacter fuscus</name>
    <dbReference type="NCBI Taxonomy" id="43"/>
    <lineage>
        <taxon>Bacteria</taxon>
        <taxon>Pseudomonadati</taxon>
        <taxon>Myxococcota</taxon>
        <taxon>Myxococcia</taxon>
        <taxon>Myxococcales</taxon>
        <taxon>Cystobacterineae</taxon>
        <taxon>Archangiaceae</taxon>
        <taxon>Cystobacter</taxon>
    </lineage>
</organism>
<reference evidence="1 2" key="1">
    <citation type="submission" date="2017-06" db="EMBL/GenBank/DDBJ databases">
        <title>Sequencing and comparative analysis of myxobacterial genomes.</title>
        <authorList>
            <person name="Rupp O."/>
            <person name="Goesmann A."/>
            <person name="Sogaard-Andersen L."/>
        </authorList>
    </citation>
    <scope>NUCLEOTIDE SEQUENCE [LARGE SCALE GENOMIC DNA]</scope>
    <source>
        <strain evidence="1 2">DSM 52655</strain>
    </source>
</reference>